<evidence type="ECO:0000313" key="2">
    <source>
        <dbReference type="Proteomes" id="UP000187203"/>
    </source>
</evidence>
<proteinExistence type="predicted"/>
<protein>
    <submittedName>
        <fullName evidence="1">Uncharacterized protein</fullName>
    </submittedName>
</protein>
<reference evidence="2" key="1">
    <citation type="submission" date="2013-09" db="EMBL/GenBank/DDBJ databases">
        <title>Corchorus olitorius genome sequencing.</title>
        <authorList>
            <person name="Alam M."/>
            <person name="Haque M.S."/>
            <person name="Islam M.S."/>
            <person name="Emdad E.M."/>
            <person name="Islam M.M."/>
            <person name="Ahmed B."/>
            <person name="Halim A."/>
            <person name="Hossen Q.M.M."/>
            <person name="Hossain M.Z."/>
            <person name="Ahmed R."/>
            <person name="Khan M.M."/>
            <person name="Islam R."/>
            <person name="Rashid M.M."/>
            <person name="Khan S.A."/>
            <person name="Rahman M.S."/>
            <person name="Alam M."/>
            <person name="Yahiya A.S."/>
            <person name="Khan M.S."/>
            <person name="Azam M.S."/>
            <person name="Haque T."/>
            <person name="Lashkar M.Z.H."/>
            <person name="Akhand A.I."/>
            <person name="Morshed G."/>
            <person name="Roy S."/>
            <person name="Uddin K.S."/>
            <person name="Rabeya T."/>
            <person name="Hossain A.S."/>
            <person name="Chowdhury A."/>
            <person name="Snigdha A.R."/>
            <person name="Mortoza M.S."/>
            <person name="Matin S.A."/>
            <person name="Hoque S.M.E."/>
            <person name="Islam M.K."/>
            <person name="Roy D.K."/>
            <person name="Haider R."/>
            <person name="Moosa M.M."/>
            <person name="Elias S.M."/>
            <person name="Hasan A.M."/>
            <person name="Jahan S."/>
            <person name="Shafiuddin M."/>
            <person name="Mahmood N."/>
            <person name="Shommy N.S."/>
        </authorList>
    </citation>
    <scope>NUCLEOTIDE SEQUENCE [LARGE SCALE GENOMIC DNA]</scope>
    <source>
        <strain evidence="2">cv. O-4</strain>
    </source>
</reference>
<evidence type="ECO:0000313" key="1">
    <source>
        <dbReference type="EMBL" id="OMO91412.1"/>
    </source>
</evidence>
<dbReference type="AlphaFoldDB" id="A0A1R3J9A5"/>
<name>A0A1R3J9A5_9ROSI</name>
<comment type="caution">
    <text evidence="1">The sequence shown here is derived from an EMBL/GenBank/DDBJ whole genome shotgun (WGS) entry which is preliminary data.</text>
</comment>
<accession>A0A1R3J9A5</accession>
<dbReference type="Proteomes" id="UP000187203">
    <property type="component" value="Unassembled WGS sequence"/>
</dbReference>
<gene>
    <name evidence="1" type="ORF">COLO4_18388</name>
</gene>
<dbReference type="EMBL" id="AWUE01016457">
    <property type="protein sequence ID" value="OMO91412.1"/>
    <property type="molecule type" value="Genomic_DNA"/>
</dbReference>
<organism evidence="1 2">
    <name type="scientific">Corchorus olitorius</name>
    <dbReference type="NCBI Taxonomy" id="93759"/>
    <lineage>
        <taxon>Eukaryota</taxon>
        <taxon>Viridiplantae</taxon>
        <taxon>Streptophyta</taxon>
        <taxon>Embryophyta</taxon>
        <taxon>Tracheophyta</taxon>
        <taxon>Spermatophyta</taxon>
        <taxon>Magnoliopsida</taxon>
        <taxon>eudicotyledons</taxon>
        <taxon>Gunneridae</taxon>
        <taxon>Pentapetalae</taxon>
        <taxon>rosids</taxon>
        <taxon>malvids</taxon>
        <taxon>Malvales</taxon>
        <taxon>Malvaceae</taxon>
        <taxon>Grewioideae</taxon>
        <taxon>Apeibeae</taxon>
        <taxon>Corchorus</taxon>
    </lineage>
</organism>
<keyword evidence="2" id="KW-1185">Reference proteome</keyword>
<sequence>MPSKHNFPPRRGQIKIKIIKGLLKSAAKILSTGAELKDAEGSKRRWP</sequence>